<organism evidence="2 3">
    <name type="scientific">Heterorhabditis bacteriophora</name>
    <name type="common">Entomopathogenic nematode worm</name>
    <dbReference type="NCBI Taxonomy" id="37862"/>
    <lineage>
        <taxon>Eukaryota</taxon>
        <taxon>Metazoa</taxon>
        <taxon>Ecdysozoa</taxon>
        <taxon>Nematoda</taxon>
        <taxon>Chromadorea</taxon>
        <taxon>Rhabditida</taxon>
        <taxon>Rhabditina</taxon>
        <taxon>Rhabditomorpha</taxon>
        <taxon>Strongyloidea</taxon>
        <taxon>Heterorhabditidae</taxon>
        <taxon>Heterorhabditis</taxon>
    </lineage>
</organism>
<name>A0A1I7XBB5_HETBA</name>
<evidence type="ECO:0000313" key="2">
    <source>
        <dbReference type="Proteomes" id="UP000095283"/>
    </source>
</evidence>
<proteinExistence type="predicted"/>
<protein>
    <submittedName>
        <fullName evidence="3">Uncharacterized protein</fullName>
    </submittedName>
</protein>
<evidence type="ECO:0000313" key="3">
    <source>
        <dbReference type="WBParaSite" id="Hba_14976"/>
    </source>
</evidence>
<feature type="chain" id="PRO_5009311061" evidence="1">
    <location>
        <begin position="23"/>
        <end position="115"/>
    </location>
</feature>
<dbReference type="Proteomes" id="UP000095283">
    <property type="component" value="Unplaced"/>
</dbReference>
<reference evidence="3" key="1">
    <citation type="submission" date="2016-11" db="UniProtKB">
        <authorList>
            <consortium name="WormBaseParasite"/>
        </authorList>
    </citation>
    <scope>IDENTIFICATION</scope>
</reference>
<evidence type="ECO:0000256" key="1">
    <source>
        <dbReference type="SAM" id="SignalP"/>
    </source>
</evidence>
<keyword evidence="2" id="KW-1185">Reference proteome</keyword>
<keyword evidence="1" id="KW-0732">Signal</keyword>
<accession>A0A1I7XBB5</accession>
<dbReference type="WBParaSite" id="Hba_14976">
    <property type="protein sequence ID" value="Hba_14976"/>
    <property type="gene ID" value="Hba_14976"/>
</dbReference>
<dbReference type="AlphaFoldDB" id="A0A1I7XBB5"/>
<sequence length="115" mass="12963">MSDRLKPLTILLISVLLLSSNALSNKKNYNNNIAYRNEATKEQSHLNLKRQKGESPSHMVRIYFNSLCDSNYLANPLIPYQFQSIECCDGRLETFMREAIAVGISTPKLGDAAKL</sequence>
<feature type="signal peptide" evidence="1">
    <location>
        <begin position="1"/>
        <end position="22"/>
    </location>
</feature>